<dbReference type="SMART" id="SM00133">
    <property type="entry name" value="S_TK_X"/>
    <property type="match status" value="1"/>
</dbReference>
<evidence type="ECO:0000256" key="12">
    <source>
        <dbReference type="PIRNR" id="PIRNR000606"/>
    </source>
</evidence>
<dbReference type="CDD" id="cd14091">
    <property type="entry name" value="STKc_RSK_C"/>
    <property type="match status" value="1"/>
</dbReference>
<keyword evidence="8 12" id="KW-0418">Kinase</keyword>
<keyword evidence="4" id="KW-0597">Phosphoprotein</keyword>
<dbReference type="GO" id="GO:0004674">
    <property type="term" value="F:protein serine/threonine kinase activity"/>
    <property type="evidence" value="ECO:0007669"/>
    <property type="project" value="UniProtKB-KW"/>
</dbReference>
<dbReference type="FunFam" id="3.30.200.20:FF:000121">
    <property type="entry name" value="Ribosomal protein S6 kinase"/>
    <property type="match status" value="1"/>
</dbReference>
<dbReference type="EMBL" id="JAVHJS010000007">
    <property type="protein sequence ID" value="KAK2853014.1"/>
    <property type="molecule type" value="Genomic_DNA"/>
</dbReference>
<dbReference type="InterPro" id="IPR000719">
    <property type="entry name" value="Prot_kinase_dom"/>
</dbReference>
<dbReference type="GO" id="GO:0000287">
    <property type="term" value="F:magnesium ion binding"/>
    <property type="evidence" value="ECO:0007669"/>
    <property type="project" value="InterPro"/>
</dbReference>
<reference evidence="18" key="1">
    <citation type="submission" date="2023-08" db="EMBL/GenBank/DDBJ databases">
        <title>Pelteobagrus vachellii genome.</title>
        <authorList>
            <person name="Liu H."/>
        </authorList>
    </citation>
    <scope>NUCLEOTIDE SEQUENCE</scope>
    <source>
        <strain evidence="18">PRFRI_2022a</strain>
        <tissue evidence="18">Muscle</tissue>
    </source>
</reference>
<dbReference type="SMART" id="SM00220">
    <property type="entry name" value="S_TKc"/>
    <property type="match status" value="2"/>
</dbReference>
<keyword evidence="3 12" id="KW-0723">Serine/threonine-protein kinase</keyword>
<keyword evidence="6" id="KW-0677">Repeat</keyword>
<dbReference type="GO" id="GO:0035556">
    <property type="term" value="P:intracellular signal transduction"/>
    <property type="evidence" value="ECO:0007669"/>
    <property type="project" value="InterPro"/>
</dbReference>
<evidence type="ECO:0000256" key="4">
    <source>
        <dbReference type="ARBA" id="ARBA00022553"/>
    </source>
</evidence>
<evidence type="ECO:0000259" key="16">
    <source>
        <dbReference type="PROSITE" id="PS50011"/>
    </source>
</evidence>
<dbReference type="AlphaFoldDB" id="A0AA88N7Q0"/>
<evidence type="ECO:0000256" key="7">
    <source>
        <dbReference type="ARBA" id="ARBA00022741"/>
    </source>
</evidence>
<evidence type="ECO:0000256" key="8">
    <source>
        <dbReference type="ARBA" id="ARBA00022777"/>
    </source>
</evidence>
<evidence type="ECO:0000256" key="11">
    <source>
        <dbReference type="ARBA" id="ARBA00048679"/>
    </source>
</evidence>
<feature type="binding site" evidence="15">
    <location>
        <position position="451"/>
    </location>
    <ligand>
        <name>ATP</name>
        <dbReference type="ChEBI" id="CHEBI:30616"/>
    </ligand>
</feature>
<evidence type="ECO:0000256" key="6">
    <source>
        <dbReference type="ARBA" id="ARBA00022737"/>
    </source>
</evidence>
<dbReference type="PROSITE" id="PS50011">
    <property type="entry name" value="PROTEIN_KINASE_DOM"/>
    <property type="match status" value="2"/>
</dbReference>
<evidence type="ECO:0000256" key="5">
    <source>
        <dbReference type="ARBA" id="ARBA00022679"/>
    </source>
</evidence>
<dbReference type="InterPro" id="IPR041906">
    <property type="entry name" value="RSK_N"/>
</dbReference>
<evidence type="ECO:0000256" key="1">
    <source>
        <dbReference type="ARBA" id="ARBA00001946"/>
    </source>
</evidence>
<feature type="binding site" evidence="14">
    <location>
        <begin position="65"/>
        <end position="73"/>
    </location>
    <ligand>
        <name>ATP</name>
        <dbReference type="ChEBI" id="CHEBI:30616"/>
    </ligand>
</feature>
<dbReference type="InterPro" id="IPR017441">
    <property type="entry name" value="Protein_kinase_ATP_BS"/>
</dbReference>
<feature type="active site" description="Proton acceptor" evidence="13">
    <location>
        <position position="184"/>
    </location>
</feature>
<comment type="cofactor">
    <cofactor evidence="1 12">
        <name>Mg(2+)</name>
        <dbReference type="ChEBI" id="CHEBI:18420"/>
    </cofactor>
</comment>
<dbReference type="PIRSF" id="PIRSF000606">
    <property type="entry name" value="Ribsml_S6_kin_2"/>
    <property type="match status" value="1"/>
</dbReference>
<dbReference type="Pfam" id="PF00433">
    <property type="entry name" value="Pkinase_C"/>
    <property type="match status" value="1"/>
</dbReference>
<evidence type="ECO:0000256" key="14">
    <source>
        <dbReference type="PIRSR" id="PIRSR000606-51"/>
    </source>
</evidence>
<dbReference type="PROSITE" id="PS51285">
    <property type="entry name" value="AGC_KINASE_CTER"/>
    <property type="match status" value="1"/>
</dbReference>
<dbReference type="InterPro" id="IPR000961">
    <property type="entry name" value="AGC-kinase_C"/>
</dbReference>
<comment type="caution">
    <text evidence="18">The sequence shown here is derived from an EMBL/GenBank/DDBJ whole genome shotgun (WGS) entry which is preliminary data.</text>
</comment>
<organism evidence="18 19">
    <name type="scientific">Tachysurus vachellii</name>
    <name type="common">Darkbarbel catfish</name>
    <name type="synonym">Pelteobagrus vachellii</name>
    <dbReference type="NCBI Taxonomy" id="175792"/>
    <lineage>
        <taxon>Eukaryota</taxon>
        <taxon>Metazoa</taxon>
        <taxon>Chordata</taxon>
        <taxon>Craniata</taxon>
        <taxon>Vertebrata</taxon>
        <taxon>Euteleostomi</taxon>
        <taxon>Actinopterygii</taxon>
        <taxon>Neopterygii</taxon>
        <taxon>Teleostei</taxon>
        <taxon>Ostariophysi</taxon>
        <taxon>Siluriformes</taxon>
        <taxon>Bagridae</taxon>
        <taxon>Tachysurus</taxon>
    </lineage>
</organism>
<evidence type="ECO:0000256" key="10">
    <source>
        <dbReference type="ARBA" id="ARBA00047899"/>
    </source>
</evidence>
<keyword evidence="9 12" id="KW-0067">ATP-binding</keyword>
<dbReference type="EC" id="2.7.11.1" evidence="12"/>
<dbReference type="FunFam" id="3.30.200.20:FF:000013">
    <property type="entry name" value="Ribosomal protein S6 kinase"/>
    <property type="match status" value="1"/>
</dbReference>
<evidence type="ECO:0000256" key="13">
    <source>
        <dbReference type="PIRSR" id="PIRSR000606-50"/>
    </source>
</evidence>
<evidence type="ECO:0000259" key="17">
    <source>
        <dbReference type="PROSITE" id="PS51285"/>
    </source>
</evidence>
<keyword evidence="5 12" id="KW-0808">Transferase</keyword>
<dbReference type="Proteomes" id="UP001187315">
    <property type="component" value="Unassembled WGS sequence"/>
</dbReference>
<evidence type="ECO:0000313" key="19">
    <source>
        <dbReference type="Proteomes" id="UP001187315"/>
    </source>
</evidence>
<feature type="domain" description="AGC-kinase C-terminal" evidence="17">
    <location>
        <begin position="319"/>
        <end position="388"/>
    </location>
</feature>
<feature type="binding site" evidence="14">
    <location>
        <position position="444"/>
    </location>
    <ligand>
        <name>ATP</name>
        <dbReference type="ChEBI" id="CHEBI:30616"/>
    </ligand>
</feature>
<feature type="active site" description="Proton acceptor" evidence="13">
    <location>
        <position position="532"/>
    </location>
</feature>
<dbReference type="FunFam" id="1.10.510.10:FF:000041">
    <property type="entry name" value="Ribosomal protein S6 kinase"/>
    <property type="match status" value="1"/>
</dbReference>
<dbReference type="InterPro" id="IPR017892">
    <property type="entry name" value="Pkinase_C"/>
</dbReference>
<dbReference type="SUPFAM" id="SSF56112">
    <property type="entry name" value="Protein kinase-like (PK-like)"/>
    <property type="match status" value="2"/>
</dbReference>
<dbReference type="Pfam" id="PF00069">
    <property type="entry name" value="Pkinase"/>
    <property type="match status" value="2"/>
</dbReference>
<evidence type="ECO:0000256" key="3">
    <source>
        <dbReference type="ARBA" id="ARBA00022527"/>
    </source>
</evidence>
<name>A0AA88N7Q0_TACVA</name>
<dbReference type="Gene3D" id="1.10.510.10">
    <property type="entry name" value="Transferase(Phosphotransferase) domain 1"/>
    <property type="match status" value="2"/>
</dbReference>
<dbReference type="CDD" id="cd05582">
    <property type="entry name" value="STKc_RSK_N"/>
    <property type="match status" value="1"/>
</dbReference>
<dbReference type="FunFam" id="1.10.510.10:FF:000010">
    <property type="entry name" value="Ribosomal protein S6 kinase"/>
    <property type="match status" value="1"/>
</dbReference>
<comment type="similarity">
    <text evidence="2 12">Belongs to the protein kinase superfamily. AGC Ser/Thr protein kinase family. S6 kinase subfamily.</text>
</comment>
<evidence type="ECO:0000313" key="18">
    <source>
        <dbReference type="EMBL" id="KAK2853014.1"/>
    </source>
</evidence>
<dbReference type="InterPro" id="IPR011009">
    <property type="entry name" value="Kinase-like_dom_sf"/>
</dbReference>
<evidence type="ECO:0000256" key="2">
    <source>
        <dbReference type="ARBA" id="ARBA00009804"/>
    </source>
</evidence>
<gene>
    <name evidence="18" type="ORF">Q7C36_008215</name>
</gene>
<proteinExistence type="inferred from homology"/>
<accession>A0AA88N7Q0</accession>
<keyword evidence="19" id="KW-1185">Reference proteome</keyword>
<dbReference type="PROSITE" id="PS00107">
    <property type="entry name" value="PROTEIN_KINASE_ATP"/>
    <property type="match status" value="2"/>
</dbReference>
<keyword evidence="7 12" id="KW-0547">Nucleotide-binding</keyword>
<dbReference type="GO" id="GO:0005524">
    <property type="term" value="F:ATP binding"/>
    <property type="evidence" value="ECO:0007669"/>
    <property type="project" value="UniProtKB-UniRule"/>
</dbReference>
<comment type="catalytic activity">
    <reaction evidence="11 12">
        <text>L-seryl-[protein] + ATP = O-phospho-L-seryl-[protein] + ADP + H(+)</text>
        <dbReference type="Rhea" id="RHEA:17989"/>
        <dbReference type="Rhea" id="RHEA-COMP:9863"/>
        <dbReference type="Rhea" id="RHEA-COMP:11604"/>
        <dbReference type="ChEBI" id="CHEBI:15378"/>
        <dbReference type="ChEBI" id="CHEBI:29999"/>
        <dbReference type="ChEBI" id="CHEBI:30616"/>
        <dbReference type="ChEBI" id="CHEBI:83421"/>
        <dbReference type="ChEBI" id="CHEBI:456216"/>
        <dbReference type="EC" id="2.7.11.1"/>
    </reaction>
</comment>
<evidence type="ECO:0000256" key="9">
    <source>
        <dbReference type="ARBA" id="ARBA00022840"/>
    </source>
</evidence>
<comment type="catalytic activity">
    <reaction evidence="10 12">
        <text>L-threonyl-[protein] + ATP = O-phospho-L-threonyl-[protein] + ADP + H(+)</text>
        <dbReference type="Rhea" id="RHEA:46608"/>
        <dbReference type="Rhea" id="RHEA-COMP:11060"/>
        <dbReference type="Rhea" id="RHEA-COMP:11605"/>
        <dbReference type="ChEBI" id="CHEBI:15378"/>
        <dbReference type="ChEBI" id="CHEBI:30013"/>
        <dbReference type="ChEBI" id="CHEBI:30616"/>
        <dbReference type="ChEBI" id="CHEBI:61977"/>
        <dbReference type="ChEBI" id="CHEBI:456216"/>
        <dbReference type="EC" id="2.7.11.1"/>
    </reaction>
</comment>
<feature type="binding site" evidence="14 15">
    <location>
        <position position="91"/>
    </location>
    <ligand>
        <name>ATP</name>
        <dbReference type="ChEBI" id="CHEBI:30616"/>
    </ligand>
</feature>
<dbReference type="Gene3D" id="3.30.200.20">
    <property type="entry name" value="Phosphorylase Kinase, domain 1"/>
    <property type="match status" value="2"/>
</dbReference>
<feature type="domain" description="Protein kinase" evidence="16">
    <location>
        <begin position="59"/>
        <end position="318"/>
    </location>
</feature>
<protein>
    <recommendedName>
        <fullName evidence="12">Ribosomal protein S6 kinase</fullName>
        <ecNumber evidence="12">2.7.11.1</ecNumber>
    </recommendedName>
</protein>
<dbReference type="InterPro" id="IPR008271">
    <property type="entry name" value="Ser/Thr_kinase_AS"/>
</dbReference>
<dbReference type="PANTHER" id="PTHR24351">
    <property type="entry name" value="RIBOSOMAL PROTEIN S6 KINASE"/>
    <property type="match status" value="1"/>
</dbReference>
<evidence type="ECO:0000256" key="15">
    <source>
        <dbReference type="PROSITE-ProRule" id="PRU10141"/>
    </source>
</evidence>
<dbReference type="InterPro" id="IPR016239">
    <property type="entry name" value="Ribosomal_S6_kinase_II"/>
</dbReference>
<feature type="domain" description="Protein kinase" evidence="16">
    <location>
        <begin position="415"/>
        <end position="672"/>
    </location>
</feature>
<sequence>MEANMRKFTVRRWFSIYLRKKSRSKSASLCKLEDDGILKEIDISSHVKEGFEKADPSQFELLKVLGQGSYGKVFLVRKIKGSDTGQLYAMKVLKKATLKVRDRVRSKMERDILAEVNHPFIVKLHYAFQTEGKLYLILDFLRGGDLFTRLSKEVMFTEEDVKFYLAELALALDHLHSLGIIYRDLKPENILLDEEGHIKITDFGLSKEAIDNDKRAYSFCGTIEYMAPEVVNRRGHTQSADWWSFGVLMFEMLTGSLPFQGKDRKETMALILKAKLGMPQFLSPEVQSLLRSLFKRNPTNRLGAGPDGVEEIKRHHFFANIDWNKLYRKEIKPPFKPAVGRPEDTFHFDPEFTSRTPTDSPGVPPSANAHQLFRGFSFVASNLGQEQCIAETRPNSINPIVQQLHSNNIHFVDSYEIKEDVGVGSYSVCKRCIHRITSVEYAVKIIDRAKKDPSEEIEILLRYGQHPNIITLKDVYDDGKFVYLVMELMRGGELLDRILHHNGFSEREASAVLCTLTKTVEYLHSQGVVHRDLKPSNILYVDETGDPESIRICDFGFAKQLRAENGLLMTPCYTANFVAPEVLKKQGYDAACDIWSLGILLYTMLAGFTPFASGPDDTPEEILARIGSGKYTLSGGNWDTVSDAAKDIVTKMLHVDPHQRLTAPLVLRHPWIVNQEQLSLSQLTRQDVQMVKGAMAATYSALNRTPQAPKLEPVLASCLAQRRGMKRVTSTCL</sequence>
<dbReference type="PROSITE" id="PS00108">
    <property type="entry name" value="PROTEIN_KINASE_ST"/>
    <property type="match status" value="2"/>
</dbReference>